<evidence type="ECO:0000256" key="5">
    <source>
        <dbReference type="ARBA" id="ARBA00022801"/>
    </source>
</evidence>
<keyword evidence="9 15" id="KW-0326">Glycosidase</keyword>
<dbReference type="Pfam" id="PF00295">
    <property type="entry name" value="Glyco_hydro_28"/>
    <property type="match status" value="1"/>
</dbReference>
<dbReference type="InterPro" id="IPR012334">
    <property type="entry name" value="Pectin_lyas_fold"/>
</dbReference>
<dbReference type="EC" id="3.2.1.67" evidence="13"/>
<evidence type="ECO:0000256" key="11">
    <source>
        <dbReference type="ARBA" id="ARBA00023326"/>
    </source>
</evidence>
<keyword evidence="5 15" id="KW-0378">Hydrolase</keyword>
<evidence type="ECO:0000256" key="7">
    <source>
        <dbReference type="ARBA" id="ARBA00023180"/>
    </source>
</evidence>
<keyword evidence="8" id="KW-0119">Carbohydrate metabolism</keyword>
<keyword evidence="16" id="KW-0456">Lyase</keyword>
<evidence type="ECO:0000256" key="14">
    <source>
        <dbReference type="ARBA" id="ARBA00048766"/>
    </source>
</evidence>
<evidence type="ECO:0000256" key="4">
    <source>
        <dbReference type="ARBA" id="ARBA00022729"/>
    </source>
</evidence>
<evidence type="ECO:0000256" key="1">
    <source>
        <dbReference type="ARBA" id="ARBA00004613"/>
    </source>
</evidence>
<evidence type="ECO:0000256" key="15">
    <source>
        <dbReference type="RuleBase" id="RU361169"/>
    </source>
</evidence>
<dbReference type="SUPFAM" id="SSF51126">
    <property type="entry name" value="Pectin lyase-like"/>
    <property type="match status" value="1"/>
</dbReference>
<protein>
    <recommendedName>
        <fullName evidence="13">galacturonan 1,4-alpha-galacturonidase</fullName>
        <ecNumber evidence="13">3.2.1.67</ecNumber>
    </recommendedName>
</protein>
<evidence type="ECO:0000313" key="16">
    <source>
        <dbReference type="EMBL" id="TFL01798.1"/>
    </source>
</evidence>
<comment type="similarity">
    <text evidence="2 15">Belongs to the glycosyl hydrolase 28 family.</text>
</comment>
<evidence type="ECO:0000313" key="17">
    <source>
        <dbReference type="Proteomes" id="UP000305067"/>
    </source>
</evidence>
<dbReference type="PANTHER" id="PTHR31736:SF12">
    <property type="entry name" value="EXO-POLYGALACTURONASE, PUTATIVE-RELATED"/>
    <property type="match status" value="1"/>
</dbReference>
<keyword evidence="7" id="KW-0325">Glycoprotein</keyword>
<dbReference type="InterPro" id="IPR000743">
    <property type="entry name" value="Glyco_hydro_28"/>
</dbReference>
<evidence type="ECO:0000256" key="8">
    <source>
        <dbReference type="ARBA" id="ARBA00023277"/>
    </source>
</evidence>
<dbReference type="GO" id="GO:0000272">
    <property type="term" value="P:polysaccharide catabolic process"/>
    <property type="evidence" value="ECO:0007669"/>
    <property type="project" value="UniProtKB-KW"/>
</dbReference>
<evidence type="ECO:0000256" key="13">
    <source>
        <dbReference type="ARBA" id="ARBA00038933"/>
    </source>
</evidence>
<dbReference type="Gene3D" id="2.160.20.10">
    <property type="entry name" value="Single-stranded right-handed beta-helix, Pectin lyase-like"/>
    <property type="match status" value="1"/>
</dbReference>
<keyword evidence="6" id="KW-1015">Disulfide bond</keyword>
<proteinExistence type="inferred from homology"/>
<keyword evidence="3" id="KW-0964">Secreted</keyword>
<evidence type="ECO:0000256" key="12">
    <source>
        <dbReference type="ARBA" id="ARBA00037312"/>
    </source>
</evidence>
<gene>
    <name evidence="16" type="ORF">BDV98DRAFT_612609</name>
</gene>
<dbReference type="AlphaFoldDB" id="A0A5C3QKA5"/>
<dbReference type="GO" id="GO:0047911">
    <property type="term" value="F:galacturan 1,4-alpha-galacturonidase activity"/>
    <property type="evidence" value="ECO:0007669"/>
    <property type="project" value="UniProtKB-EC"/>
</dbReference>
<dbReference type="GO" id="GO:0071555">
    <property type="term" value="P:cell wall organization"/>
    <property type="evidence" value="ECO:0007669"/>
    <property type="project" value="UniProtKB-KW"/>
</dbReference>
<keyword evidence="4" id="KW-0732">Signal</keyword>
<comment type="function">
    <text evidence="12">Specific in hydrolyzing the terminal glycosidic bond of polygalacturonic acid and oligogalacturonates.</text>
</comment>
<dbReference type="OrthoDB" id="187139at2759"/>
<dbReference type="GO" id="GO:0005576">
    <property type="term" value="C:extracellular region"/>
    <property type="evidence" value="ECO:0007669"/>
    <property type="project" value="UniProtKB-SubCell"/>
</dbReference>
<keyword evidence="10" id="KW-0961">Cell wall biogenesis/degradation</keyword>
<dbReference type="PANTHER" id="PTHR31736">
    <property type="match status" value="1"/>
</dbReference>
<dbReference type="Proteomes" id="UP000305067">
    <property type="component" value="Unassembled WGS sequence"/>
</dbReference>
<dbReference type="STRING" id="1884261.A0A5C3QKA5"/>
<keyword evidence="11" id="KW-0624">Polysaccharide degradation</keyword>
<evidence type="ECO:0000256" key="3">
    <source>
        <dbReference type="ARBA" id="ARBA00022525"/>
    </source>
</evidence>
<evidence type="ECO:0000256" key="6">
    <source>
        <dbReference type="ARBA" id="ARBA00023157"/>
    </source>
</evidence>
<dbReference type="GO" id="GO:0004650">
    <property type="term" value="F:polygalacturonase activity"/>
    <property type="evidence" value="ECO:0007669"/>
    <property type="project" value="InterPro"/>
</dbReference>
<evidence type="ECO:0000256" key="10">
    <source>
        <dbReference type="ARBA" id="ARBA00023316"/>
    </source>
</evidence>
<dbReference type="InterPro" id="IPR011050">
    <property type="entry name" value="Pectin_lyase_fold/virulence"/>
</dbReference>
<comment type="catalytic activity">
    <reaction evidence="14">
        <text>[(1-&gt;4)-alpha-D-galacturonosyl](n) + H2O = alpha-D-galacturonate + [(1-&gt;4)-alpha-D-galacturonosyl](n-1)</text>
        <dbReference type="Rhea" id="RHEA:14117"/>
        <dbReference type="Rhea" id="RHEA-COMP:14570"/>
        <dbReference type="Rhea" id="RHEA-COMP:14572"/>
        <dbReference type="ChEBI" id="CHEBI:15377"/>
        <dbReference type="ChEBI" id="CHEBI:58658"/>
        <dbReference type="ChEBI" id="CHEBI:140523"/>
        <dbReference type="EC" id="3.2.1.67"/>
    </reaction>
</comment>
<dbReference type="GO" id="GO:0016829">
    <property type="term" value="F:lyase activity"/>
    <property type="evidence" value="ECO:0007669"/>
    <property type="project" value="UniProtKB-KW"/>
</dbReference>
<dbReference type="EMBL" id="ML178824">
    <property type="protein sequence ID" value="TFL01798.1"/>
    <property type="molecule type" value="Genomic_DNA"/>
</dbReference>
<comment type="subcellular location">
    <subcellularLocation>
        <location evidence="1">Secreted</location>
    </subcellularLocation>
</comment>
<evidence type="ECO:0000256" key="9">
    <source>
        <dbReference type="ARBA" id="ARBA00023295"/>
    </source>
</evidence>
<sequence>MDMRGLSNKHIGLQGVIKFSSDIPYWTENSFKIPDQNSSTFWYLGGSNILFDGGGTIDGSGQVWWDAFPTNSSLLRPITLVIAESNGVVVQNIRQINGPNWMNLITDSKNVTFTNIDINVKSTSKNPIKNSDGWDIYPSSEIVIKDSVILNGDDYSTNVLISNLDCTGIHFVRFGISVGSLAQYPGVYDIVENVHIDEPHLTAKLNRNIKMADASDGARMKSRAGPNVGSGCVRNITHLNFWNHNVELPVTIDQTRLIDALCYFTPADLCASHPSNLLVDDIFYKNVTGTSSAAVVAQLKCSPGSRCGKIQLDDFLVKPGSGTAQYICQNVVFVLLFTFYVKLGGSSACLFGECAKTG</sequence>
<name>A0A5C3QKA5_9AGAR</name>
<evidence type="ECO:0000256" key="2">
    <source>
        <dbReference type="ARBA" id="ARBA00008834"/>
    </source>
</evidence>
<keyword evidence="17" id="KW-1185">Reference proteome</keyword>
<organism evidence="16 17">
    <name type="scientific">Pterulicium gracile</name>
    <dbReference type="NCBI Taxonomy" id="1884261"/>
    <lineage>
        <taxon>Eukaryota</taxon>
        <taxon>Fungi</taxon>
        <taxon>Dikarya</taxon>
        <taxon>Basidiomycota</taxon>
        <taxon>Agaricomycotina</taxon>
        <taxon>Agaricomycetes</taxon>
        <taxon>Agaricomycetidae</taxon>
        <taxon>Agaricales</taxon>
        <taxon>Pleurotineae</taxon>
        <taxon>Pterulaceae</taxon>
        <taxon>Pterulicium</taxon>
    </lineage>
</organism>
<reference evidence="16 17" key="1">
    <citation type="journal article" date="2019" name="Nat. Ecol. Evol.">
        <title>Megaphylogeny resolves global patterns of mushroom evolution.</title>
        <authorList>
            <person name="Varga T."/>
            <person name="Krizsan K."/>
            <person name="Foldi C."/>
            <person name="Dima B."/>
            <person name="Sanchez-Garcia M."/>
            <person name="Sanchez-Ramirez S."/>
            <person name="Szollosi G.J."/>
            <person name="Szarkandi J.G."/>
            <person name="Papp V."/>
            <person name="Albert L."/>
            <person name="Andreopoulos W."/>
            <person name="Angelini C."/>
            <person name="Antonin V."/>
            <person name="Barry K.W."/>
            <person name="Bougher N.L."/>
            <person name="Buchanan P."/>
            <person name="Buyck B."/>
            <person name="Bense V."/>
            <person name="Catcheside P."/>
            <person name="Chovatia M."/>
            <person name="Cooper J."/>
            <person name="Damon W."/>
            <person name="Desjardin D."/>
            <person name="Finy P."/>
            <person name="Geml J."/>
            <person name="Haridas S."/>
            <person name="Hughes K."/>
            <person name="Justo A."/>
            <person name="Karasinski D."/>
            <person name="Kautmanova I."/>
            <person name="Kiss B."/>
            <person name="Kocsube S."/>
            <person name="Kotiranta H."/>
            <person name="LaButti K.M."/>
            <person name="Lechner B.E."/>
            <person name="Liimatainen K."/>
            <person name="Lipzen A."/>
            <person name="Lukacs Z."/>
            <person name="Mihaltcheva S."/>
            <person name="Morgado L.N."/>
            <person name="Niskanen T."/>
            <person name="Noordeloos M.E."/>
            <person name="Ohm R.A."/>
            <person name="Ortiz-Santana B."/>
            <person name="Ovrebo C."/>
            <person name="Racz N."/>
            <person name="Riley R."/>
            <person name="Savchenko A."/>
            <person name="Shiryaev A."/>
            <person name="Soop K."/>
            <person name="Spirin V."/>
            <person name="Szebenyi C."/>
            <person name="Tomsovsky M."/>
            <person name="Tulloss R.E."/>
            <person name="Uehling J."/>
            <person name="Grigoriev I.V."/>
            <person name="Vagvolgyi C."/>
            <person name="Papp T."/>
            <person name="Martin F.M."/>
            <person name="Miettinen O."/>
            <person name="Hibbett D.S."/>
            <person name="Nagy L.G."/>
        </authorList>
    </citation>
    <scope>NUCLEOTIDE SEQUENCE [LARGE SCALE GENOMIC DNA]</scope>
    <source>
        <strain evidence="16 17">CBS 309.79</strain>
    </source>
</reference>
<accession>A0A5C3QKA5</accession>